<comment type="caution">
    <text evidence="3">The sequence shown here is derived from an EMBL/GenBank/DDBJ whole genome shotgun (WGS) entry which is preliminary data.</text>
</comment>
<sequence length="148" mass="16552">MAKSTSVNRSQSTQSKTTVNKAKISGKTATEWRNRTKQSFAMQVKVDEGIVQKGTLSRKGKNNQMKKYFCILLASGWLKCCNPKTFDEITSIKLHNCISVKPCPVPGTNNKANTNSNTKKFQVQTVKRVWEFEAETESDAAEWISAIS</sequence>
<feature type="domain" description="PH" evidence="2">
    <location>
        <begin position="49"/>
        <end position="148"/>
    </location>
</feature>
<evidence type="ECO:0000313" key="4">
    <source>
        <dbReference type="Proteomes" id="UP000023152"/>
    </source>
</evidence>
<reference evidence="3 4" key="1">
    <citation type="journal article" date="2013" name="Curr. Biol.">
        <title>The Genome of the Foraminiferan Reticulomyxa filosa.</title>
        <authorList>
            <person name="Glockner G."/>
            <person name="Hulsmann N."/>
            <person name="Schleicher M."/>
            <person name="Noegel A.A."/>
            <person name="Eichinger L."/>
            <person name="Gallinger C."/>
            <person name="Pawlowski J."/>
            <person name="Sierra R."/>
            <person name="Euteneuer U."/>
            <person name="Pillet L."/>
            <person name="Moustafa A."/>
            <person name="Platzer M."/>
            <person name="Groth M."/>
            <person name="Szafranski K."/>
            <person name="Schliwa M."/>
        </authorList>
    </citation>
    <scope>NUCLEOTIDE SEQUENCE [LARGE SCALE GENOMIC DNA]</scope>
</reference>
<dbReference type="SUPFAM" id="SSF50729">
    <property type="entry name" value="PH domain-like"/>
    <property type="match status" value="1"/>
</dbReference>
<organism evidence="3 4">
    <name type="scientific">Reticulomyxa filosa</name>
    <dbReference type="NCBI Taxonomy" id="46433"/>
    <lineage>
        <taxon>Eukaryota</taxon>
        <taxon>Sar</taxon>
        <taxon>Rhizaria</taxon>
        <taxon>Retaria</taxon>
        <taxon>Foraminifera</taxon>
        <taxon>Monothalamids</taxon>
        <taxon>Reticulomyxidae</taxon>
        <taxon>Reticulomyxa</taxon>
    </lineage>
</organism>
<feature type="region of interest" description="Disordered" evidence="1">
    <location>
        <begin position="1"/>
        <end position="25"/>
    </location>
</feature>
<dbReference type="Gene3D" id="2.30.29.30">
    <property type="entry name" value="Pleckstrin-homology domain (PH domain)/Phosphotyrosine-binding domain (PTB)"/>
    <property type="match status" value="1"/>
</dbReference>
<dbReference type="Proteomes" id="UP000023152">
    <property type="component" value="Unassembled WGS sequence"/>
</dbReference>
<dbReference type="EMBL" id="ASPP01013730">
    <property type="protein sequence ID" value="ETO19372.1"/>
    <property type="molecule type" value="Genomic_DNA"/>
</dbReference>
<dbReference type="InterPro" id="IPR001849">
    <property type="entry name" value="PH_domain"/>
</dbReference>
<dbReference type="InterPro" id="IPR011993">
    <property type="entry name" value="PH-like_dom_sf"/>
</dbReference>
<feature type="non-terminal residue" evidence="3">
    <location>
        <position position="148"/>
    </location>
</feature>
<protein>
    <recommendedName>
        <fullName evidence="2">PH domain-containing protein</fullName>
    </recommendedName>
</protein>
<evidence type="ECO:0000259" key="2">
    <source>
        <dbReference type="PROSITE" id="PS50003"/>
    </source>
</evidence>
<dbReference type="SMART" id="SM00233">
    <property type="entry name" value="PH"/>
    <property type="match status" value="1"/>
</dbReference>
<feature type="compositionally biased region" description="Polar residues" evidence="1">
    <location>
        <begin position="1"/>
        <end position="20"/>
    </location>
</feature>
<accession>X6N269</accession>
<dbReference type="AlphaFoldDB" id="X6N269"/>
<gene>
    <name evidence="3" type="ORF">RFI_17859</name>
</gene>
<name>X6N269_RETFI</name>
<dbReference type="Pfam" id="PF00169">
    <property type="entry name" value="PH"/>
    <property type="match status" value="1"/>
</dbReference>
<evidence type="ECO:0000256" key="1">
    <source>
        <dbReference type="SAM" id="MobiDB-lite"/>
    </source>
</evidence>
<evidence type="ECO:0000313" key="3">
    <source>
        <dbReference type="EMBL" id="ETO19372.1"/>
    </source>
</evidence>
<proteinExistence type="predicted"/>
<dbReference type="PROSITE" id="PS50003">
    <property type="entry name" value="PH_DOMAIN"/>
    <property type="match status" value="1"/>
</dbReference>
<keyword evidence="4" id="KW-1185">Reference proteome</keyword>